<keyword evidence="3 15" id="KW-0813">Transport</keyword>
<keyword evidence="7" id="KW-0007">Acetylation</keyword>
<name>A0AAW0ZE92_9HYME</name>
<evidence type="ECO:0000256" key="13">
    <source>
        <dbReference type="ARBA" id="ARBA00064647"/>
    </source>
</evidence>
<evidence type="ECO:0000256" key="10">
    <source>
        <dbReference type="ARBA" id="ARBA00023136"/>
    </source>
</evidence>
<evidence type="ECO:0000256" key="3">
    <source>
        <dbReference type="ARBA" id="ARBA00022448"/>
    </source>
</evidence>
<evidence type="ECO:0000256" key="2">
    <source>
        <dbReference type="ARBA" id="ARBA00007333"/>
    </source>
</evidence>
<evidence type="ECO:0000256" key="7">
    <source>
        <dbReference type="ARBA" id="ARBA00022990"/>
    </source>
</evidence>
<comment type="function">
    <text evidence="12 15">Subunit e, of the mitochondrial membrane ATP synthase complex (F(1)F(0) ATP synthase or Complex V) that produces ATP from ADP in the presence of a proton gradient across the membrane which is generated by electron transport complexes of the respiratory chain. ATP synthase complex consist of a soluble F(1) head domain - the catalytic core - and a membrane F(1) domain - the membrane proton channel. These two domains are linked by a central stalk rotating inside the F(1) region and a stationary peripheral stalk. During catalysis, ATP synthesis in the catalytic domain of F(1) is coupled via a rotary mechanism of the central stalk subunits to proton translocation. In vivo, can only synthesize ATP although its ATP hydrolase activity can be activated artificially in vitro. Part of the complex F(0) domain.</text>
</comment>
<dbReference type="Pfam" id="PF05680">
    <property type="entry name" value="ATP-synt_E"/>
    <property type="match status" value="1"/>
</dbReference>
<keyword evidence="10" id="KW-0472">Membrane</keyword>
<keyword evidence="5 15" id="KW-0375">Hydrogen ion transport</keyword>
<evidence type="ECO:0000313" key="16">
    <source>
        <dbReference type="EMBL" id="KAK9295935.1"/>
    </source>
</evidence>
<comment type="subunit">
    <text evidence="15">F-type ATPases have 2 components, CF(1) - the catalytic core - and CF(0) - the membrane proton channel. CF(1) and CF(0) have multiple subunits.</text>
</comment>
<dbReference type="EMBL" id="JAWNGG020000234">
    <property type="protein sequence ID" value="KAK9295935.1"/>
    <property type="molecule type" value="Genomic_DNA"/>
</dbReference>
<evidence type="ECO:0000256" key="1">
    <source>
        <dbReference type="ARBA" id="ARBA00004273"/>
    </source>
</evidence>
<dbReference type="GO" id="GO:0005743">
    <property type="term" value="C:mitochondrial inner membrane"/>
    <property type="evidence" value="ECO:0007669"/>
    <property type="project" value="UniProtKB-SubCell"/>
</dbReference>
<dbReference type="GO" id="GO:0015986">
    <property type="term" value="P:proton motive force-driven ATP synthesis"/>
    <property type="evidence" value="ECO:0007669"/>
    <property type="project" value="InterPro"/>
</dbReference>
<accession>A0AAW0ZE92</accession>
<comment type="caution">
    <text evidence="16">The sequence shown here is derived from an EMBL/GenBank/DDBJ whole genome shotgun (WGS) entry which is preliminary data.</text>
</comment>
<evidence type="ECO:0000256" key="9">
    <source>
        <dbReference type="ARBA" id="ARBA00023128"/>
    </source>
</evidence>
<evidence type="ECO:0000256" key="6">
    <source>
        <dbReference type="ARBA" id="ARBA00022792"/>
    </source>
</evidence>
<keyword evidence="9 15" id="KW-0496">Mitochondrion</keyword>
<keyword evidence="8 15" id="KW-0406">Ion transport</keyword>
<dbReference type="InterPro" id="IPR008386">
    <property type="entry name" value="ATP_synth_F0_esu_mt"/>
</dbReference>
<dbReference type="PANTHER" id="PTHR12427:SF1">
    <property type="entry name" value="ATP SYNTHASE SUBUNIT E, MITOCHONDRIAL"/>
    <property type="match status" value="1"/>
</dbReference>
<evidence type="ECO:0000313" key="17">
    <source>
        <dbReference type="Proteomes" id="UP001432146"/>
    </source>
</evidence>
<evidence type="ECO:0000256" key="14">
    <source>
        <dbReference type="ARBA" id="ARBA00074682"/>
    </source>
</evidence>
<keyword evidence="17" id="KW-1185">Reference proteome</keyword>
<dbReference type="Proteomes" id="UP001432146">
    <property type="component" value="Unassembled WGS sequence"/>
</dbReference>
<dbReference type="PANTHER" id="PTHR12427">
    <property type="entry name" value="ATP SYNTHASE E CHAIN, MITOCHONDRIAL"/>
    <property type="match status" value="1"/>
</dbReference>
<keyword evidence="6 15" id="KW-0999">Mitochondrion inner membrane</keyword>
<reference evidence="16 17" key="1">
    <citation type="submission" date="2024-05" db="EMBL/GenBank/DDBJ databases">
        <title>The nuclear and mitochondrial genome assemblies of Tetragonisca angustula (Apidae: Meliponini), a tiny yet remarkable pollinator in the Neotropics.</title>
        <authorList>
            <person name="Ferrari R."/>
            <person name="Ricardo P.C."/>
            <person name="Dias F.C."/>
            <person name="Araujo N.S."/>
            <person name="Soares D.O."/>
            <person name="Zhou Q.-S."/>
            <person name="Zhu C.-D."/>
            <person name="Coutinho L."/>
            <person name="Airas M.C."/>
            <person name="Batista T.M."/>
        </authorList>
    </citation>
    <scope>NUCLEOTIDE SEQUENCE [LARGE SCALE GENOMIC DNA]</scope>
    <source>
        <strain evidence="16">ASF017062</strain>
        <tissue evidence="16">Abdomen</tissue>
    </source>
</reference>
<evidence type="ECO:0000256" key="12">
    <source>
        <dbReference type="ARBA" id="ARBA00057306"/>
    </source>
</evidence>
<dbReference type="GO" id="GO:0045259">
    <property type="term" value="C:proton-transporting ATP synthase complex"/>
    <property type="evidence" value="ECO:0007669"/>
    <property type="project" value="UniProtKB-UniRule"/>
</dbReference>
<protein>
    <recommendedName>
        <fullName evidence="14 15">ATP synthase F(0) complex subunit e, mitochondrial</fullName>
    </recommendedName>
</protein>
<evidence type="ECO:0000256" key="8">
    <source>
        <dbReference type="ARBA" id="ARBA00023065"/>
    </source>
</evidence>
<gene>
    <name evidence="16" type="ORF">QLX08_009903</name>
</gene>
<evidence type="ECO:0000256" key="15">
    <source>
        <dbReference type="RuleBase" id="RU367005"/>
    </source>
</evidence>
<comment type="similarity">
    <text evidence="2 15">Belongs to the ATPase e subunit family.</text>
</comment>
<dbReference type="AlphaFoldDB" id="A0AAW0ZE92"/>
<proteinExistence type="inferred from homology"/>
<evidence type="ECO:0000256" key="5">
    <source>
        <dbReference type="ARBA" id="ARBA00022781"/>
    </source>
</evidence>
<sequence length="84" mass="9740">MSSAQAAPRPVQVSPFIKFCRWSLLLTGVVYGIYHQRRLSKKENALREQELKEKPIRDAKIAAEKKRLQDAEMKMLNDLFTPPK</sequence>
<evidence type="ECO:0000256" key="11">
    <source>
        <dbReference type="ARBA" id="ARBA00023310"/>
    </source>
</evidence>
<keyword evidence="4 15" id="KW-0138">CF(0)</keyword>
<keyword evidence="11 15" id="KW-0066">ATP synthesis</keyword>
<comment type="subunit">
    <text evidence="13">Component of the ATP synthase complex composed at least of ATP5F1A/subunit alpha, ATP5F1B/subunit beta, ATP5MC1/subunit c (homooctomer), MT-ATP6/subunit a, MT-ATP8/subunit 8, ATP5ME/subunit e, ATP5MF/subunit f, ATP5MG/subunit g, ATP5MK/subunit k, ATP5MJ/subunit j, ATP5F1C/subunit gamma, ATP5F1D/subunit delta, ATP5F1E/subunit epsilon, ATP5PF/subunit F6, ATP5PB/subunit b, ATP5PD/subunit d, ATP5PO/subunit OSCP. ATP synthase complex consists of a soluble F(1) head domain (subunits alpha(3) and beta(3)) - the catalytic core - and a membrane F(0) domain - the membrane proton channel (subunits c, a, 8, e, f, g, k and j). These two domains are linked by a central stalk (subunits gamma, delta, and epsilon) rotating inside the F1 region and a stationary peripheral stalk (subunits F6, b, d, and OSCP).</text>
</comment>
<organism evidence="16 17">
    <name type="scientific">Tetragonisca angustula</name>
    <dbReference type="NCBI Taxonomy" id="166442"/>
    <lineage>
        <taxon>Eukaryota</taxon>
        <taxon>Metazoa</taxon>
        <taxon>Ecdysozoa</taxon>
        <taxon>Arthropoda</taxon>
        <taxon>Hexapoda</taxon>
        <taxon>Insecta</taxon>
        <taxon>Pterygota</taxon>
        <taxon>Neoptera</taxon>
        <taxon>Endopterygota</taxon>
        <taxon>Hymenoptera</taxon>
        <taxon>Apocrita</taxon>
        <taxon>Aculeata</taxon>
        <taxon>Apoidea</taxon>
        <taxon>Anthophila</taxon>
        <taxon>Apidae</taxon>
        <taxon>Tetragonisca</taxon>
    </lineage>
</organism>
<evidence type="ECO:0000256" key="4">
    <source>
        <dbReference type="ARBA" id="ARBA00022547"/>
    </source>
</evidence>
<dbReference type="GO" id="GO:0015078">
    <property type="term" value="F:proton transmembrane transporter activity"/>
    <property type="evidence" value="ECO:0007669"/>
    <property type="project" value="InterPro"/>
</dbReference>
<comment type="subcellular location">
    <subcellularLocation>
        <location evidence="1 15">Mitochondrion inner membrane</location>
    </subcellularLocation>
</comment>